<keyword evidence="3" id="KW-1185">Reference proteome</keyword>
<organism evidence="2 3">
    <name type="scientific">Massilia varians</name>
    <dbReference type="NCBI Taxonomy" id="457921"/>
    <lineage>
        <taxon>Bacteria</taxon>
        <taxon>Pseudomonadati</taxon>
        <taxon>Pseudomonadota</taxon>
        <taxon>Betaproteobacteria</taxon>
        <taxon>Burkholderiales</taxon>
        <taxon>Oxalobacteraceae</taxon>
        <taxon>Telluria group</taxon>
        <taxon>Massilia</taxon>
    </lineage>
</organism>
<dbReference type="RefSeq" id="WP_281907866.1">
    <property type="nucleotide sequence ID" value="NZ_AP026966.1"/>
</dbReference>
<keyword evidence="1" id="KW-0472">Membrane</keyword>
<evidence type="ECO:0000313" key="3">
    <source>
        <dbReference type="Proteomes" id="UP001163336"/>
    </source>
</evidence>
<gene>
    <name evidence="2" type="ORF">MasN3_27550</name>
</gene>
<dbReference type="EMBL" id="AP026966">
    <property type="protein sequence ID" value="BDT59261.1"/>
    <property type="molecule type" value="Genomic_DNA"/>
</dbReference>
<reference evidence="2" key="1">
    <citation type="submission" date="2022-11" db="EMBL/GenBank/DDBJ databases">
        <title>Isolation and characterization of PLA-degrading bacterium Massilia sp. from Antarctic soil.</title>
        <authorList>
            <person name="Sato K."/>
            <person name="Gomez-Fuentes C."/>
            <person name="Ahmad S.A."/>
            <person name="Zulkharnain A."/>
        </authorList>
    </citation>
    <scope>NUCLEOTIDE SEQUENCE</scope>
    <source>
        <strain evidence="2">N-3</strain>
    </source>
</reference>
<sequence length="107" mass="11529">MMDWSRLRLSTGARILWLAFGLLLGMPTLVNGLNTHNTADLCFGIGMVLVGVRGFLRPVMFGKAVRMEMDPRTSQVSIGSPVLHGGLSLVIFAALTAGIIIKYVLKG</sequence>
<name>A0ABN6TGE8_9BURK</name>
<proteinExistence type="predicted"/>
<keyword evidence="1" id="KW-1133">Transmembrane helix</keyword>
<evidence type="ECO:0000313" key="2">
    <source>
        <dbReference type="EMBL" id="BDT59261.1"/>
    </source>
</evidence>
<accession>A0ABN6TGE8</accession>
<feature type="transmembrane region" description="Helical" evidence="1">
    <location>
        <begin position="42"/>
        <end position="61"/>
    </location>
</feature>
<protein>
    <submittedName>
        <fullName evidence="2">Uncharacterized protein</fullName>
    </submittedName>
</protein>
<evidence type="ECO:0000256" key="1">
    <source>
        <dbReference type="SAM" id="Phobius"/>
    </source>
</evidence>
<feature type="transmembrane region" description="Helical" evidence="1">
    <location>
        <begin position="82"/>
        <end position="105"/>
    </location>
</feature>
<keyword evidence="1" id="KW-0812">Transmembrane</keyword>
<dbReference type="Proteomes" id="UP001163336">
    <property type="component" value="Chromosome"/>
</dbReference>